<feature type="compositionally biased region" description="Basic and acidic residues" evidence="4">
    <location>
        <begin position="420"/>
        <end position="433"/>
    </location>
</feature>
<dbReference type="EMBL" id="CP031165">
    <property type="protein sequence ID" value="AXV08006.1"/>
    <property type="molecule type" value="Genomic_DNA"/>
</dbReference>
<gene>
    <name evidence="6" type="ORF">DVS28_a3331</name>
</gene>
<dbReference type="Proteomes" id="UP000264006">
    <property type="component" value="Chromosome"/>
</dbReference>
<name>A0A346Y0K9_9ACTN</name>
<dbReference type="Gene3D" id="3.40.50.300">
    <property type="entry name" value="P-loop containing nucleotide triphosphate hydrolases"/>
    <property type="match status" value="1"/>
</dbReference>
<dbReference type="PANTHER" id="PTHR43023">
    <property type="entry name" value="PROTEIN TRIGALACTOSYLDIACYLGLYCEROL 3, CHLOROPLASTIC"/>
    <property type="match status" value="1"/>
</dbReference>
<evidence type="ECO:0000256" key="4">
    <source>
        <dbReference type="SAM" id="MobiDB-lite"/>
    </source>
</evidence>
<dbReference type="InterPro" id="IPR017871">
    <property type="entry name" value="ABC_transporter-like_CS"/>
</dbReference>
<accession>A0A346Y0K9</accession>
<feature type="compositionally biased region" description="Basic and acidic residues" evidence="4">
    <location>
        <begin position="398"/>
        <end position="412"/>
    </location>
</feature>
<sequence>MTDHELPKPPRAASAVPPPVVPGPPASGPSGVGAGSTIEYDLHPSGSASVRPGSTAPPAPAPPAPQPPPFPVSSQPQQDPSPQYGHQPQPSSVAVLHEPIPTGFGGQLELDEYGNPVTPPEGFELPDGWAPCPDGADRREWVLDPTQPEPKIRIRHLTKAFGSRVIWEDLTFDIPKGKVTVVLGPSGTGKSVLLRHLIGLLRPTEGQLWVDDKNVPTLRNRPLLEVRKKYGVLFQDGALFGSMTIYDNVAFPLREHTRKNEKEIREIVEYNLEIVGLSDAAKLFPGEISGGMRKRAGLARGLVLDPEILLFDEPDSGLDPVRTAFLNELILDLKEKLDSTFVIVTHHIPTAKNVSDNLALLYRRQLMLAGPKERLLNSDMAVVRQFLRGSTMGPIGMSEEKDSGDVTAKYDESADQFSLEDMRDDAALPGSDH</sequence>
<dbReference type="PROSITE" id="PS00211">
    <property type="entry name" value="ABC_TRANSPORTER_1"/>
    <property type="match status" value="1"/>
</dbReference>
<dbReference type="RefSeq" id="WP_216826089.1">
    <property type="nucleotide sequence ID" value="NZ_CP031165.1"/>
</dbReference>
<dbReference type="KEGG" id="euz:DVS28_a3331"/>
<dbReference type="AlphaFoldDB" id="A0A346Y0K9"/>
<evidence type="ECO:0000256" key="3">
    <source>
        <dbReference type="ARBA" id="ARBA00022840"/>
    </source>
</evidence>
<dbReference type="Pfam" id="PF00005">
    <property type="entry name" value="ABC_tran"/>
    <property type="match status" value="1"/>
</dbReference>
<feature type="region of interest" description="Disordered" evidence="4">
    <location>
        <begin position="393"/>
        <end position="433"/>
    </location>
</feature>
<keyword evidence="2" id="KW-0547">Nucleotide-binding</keyword>
<dbReference type="SUPFAM" id="SSF52540">
    <property type="entry name" value="P-loop containing nucleoside triphosphate hydrolases"/>
    <property type="match status" value="1"/>
</dbReference>
<feature type="region of interest" description="Disordered" evidence="4">
    <location>
        <begin position="1"/>
        <end position="91"/>
    </location>
</feature>
<dbReference type="InterPro" id="IPR027417">
    <property type="entry name" value="P-loop_NTPase"/>
</dbReference>
<evidence type="ECO:0000259" key="5">
    <source>
        <dbReference type="PROSITE" id="PS50893"/>
    </source>
</evidence>
<feature type="domain" description="ABC transporter" evidence="5">
    <location>
        <begin position="152"/>
        <end position="388"/>
    </location>
</feature>
<keyword evidence="3 6" id="KW-0067">ATP-binding</keyword>
<dbReference type="PANTHER" id="PTHR43023:SF6">
    <property type="entry name" value="INTERMEMBRANE PHOSPHOLIPID TRANSPORT SYSTEM ATP-BINDING PROTEIN MLAF"/>
    <property type="match status" value="1"/>
</dbReference>
<dbReference type="CDD" id="cd03261">
    <property type="entry name" value="ABC_Org_Solvent_Resistant"/>
    <property type="match status" value="1"/>
</dbReference>
<keyword evidence="1" id="KW-0813">Transport</keyword>
<evidence type="ECO:0000256" key="1">
    <source>
        <dbReference type="ARBA" id="ARBA00022448"/>
    </source>
</evidence>
<dbReference type="GO" id="GO:0005524">
    <property type="term" value="F:ATP binding"/>
    <property type="evidence" value="ECO:0007669"/>
    <property type="project" value="UniProtKB-KW"/>
</dbReference>
<feature type="compositionally biased region" description="Low complexity" evidence="4">
    <location>
        <begin position="72"/>
        <end position="83"/>
    </location>
</feature>
<organism evidence="6 7">
    <name type="scientific">Euzebya pacifica</name>
    <dbReference type="NCBI Taxonomy" id="1608957"/>
    <lineage>
        <taxon>Bacteria</taxon>
        <taxon>Bacillati</taxon>
        <taxon>Actinomycetota</taxon>
        <taxon>Nitriliruptoria</taxon>
        <taxon>Euzebyales</taxon>
    </lineage>
</organism>
<feature type="compositionally biased region" description="Pro residues" evidence="4">
    <location>
        <begin position="55"/>
        <end position="71"/>
    </location>
</feature>
<dbReference type="InterPro" id="IPR003593">
    <property type="entry name" value="AAA+_ATPase"/>
</dbReference>
<feature type="compositionally biased region" description="Pro residues" evidence="4">
    <location>
        <begin position="16"/>
        <end position="27"/>
    </location>
</feature>
<evidence type="ECO:0000313" key="7">
    <source>
        <dbReference type="Proteomes" id="UP000264006"/>
    </source>
</evidence>
<evidence type="ECO:0000256" key="2">
    <source>
        <dbReference type="ARBA" id="ARBA00022741"/>
    </source>
</evidence>
<dbReference type="SMART" id="SM00382">
    <property type="entry name" value="AAA"/>
    <property type="match status" value="1"/>
</dbReference>
<dbReference type="InterPro" id="IPR003439">
    <property type="entry name" value="ABC_transporter-like_ATP-bd"/>
</dbReference>
<keyword evidence="7" id="KW-1185">Reference proteome</keyword>
<evidence type="ECO:0000313" key="6">
    <source>
        <dbReference type="EMBL" id="AXV08006.1"/>
    </source>
</evidence>
<dbReference type="PROSITE" id="PS50893">
    <property type="entry name" value="ABC_TRANSPORTER_2"/>
    <property type="match status" value="1"/>
</dbReference>
<dbReference type="GO" id="GO:0016887">
    <property type="term" value="F:ATP hydrolysis activity"/>
    <property type="evidence" value="ECO:0007669"/>
    <property type="project" value="InterPro"/>
</dbReference>
<reference evidence="6 7" key="1">
    <citation type="submission" date="2018-09" db="EMBL/GenBank/DDBJ databases">
        <title>Complete genome sequence of Euzebya sp. DY32-46 isolated from seawater of Pacific Ocean.</title>
        <authorList>
            <person name="Xu L."/>
            <person name="Wu Y.-H."/>
            <person name="Xu X.-W."/>
        </authorList>
    </citation>
    <scope>NUCLEOTIDE SEQUENCE [LARGE SCALE GENOMIC DNA]</scope>
    <source>
        <strain evidence="6 7">DY32-46</strain>
    </source>
</reference>
<proteinExistence type="predicted"/>
<protein>
    <submittedName>
        <fullName evidence="6">Methionine ABC transporter ATP-binding protein</fullName>
    </submittedName>
</protein>